<evidence type="ECO:0000259" key="1">
    <source>
        <dbReference type="PROSITE" id="PS50280"/>
    </source>
</evidence>
<dbReference type="Gene3D" id="2.170.270.10">
    <property type="entry name" value="SET domain"/>
    <property type="match status" value="1"/>
</dbReference>
<dbReference type="SUPFAM" id="SSF82199">
    <property type="entry name" value="SET domain"/>
    <property type="match status" value="1"/>
</dbReference>
<dbReference type="Proteomes" id="UP000800200">
    <property type="component" value="Unassembled WGS sequence"/>
</dbReference>
<evidence type="ECO:0000313" key="3">
    <source>
        <dbReference type="Proteomes" id="UP000800200"/>
    </source>
</evidence>
<dbReference type="Pfam" id="PF00856">
    <property type="entry name" value="SET"/>
    <property type="match status" value="1"/>
</dbReference>
<name>A0A6A6ECL7_9PEZI</name>
<dbReference type="PROSITE" id="PS50280">
    <property type="entry name" value="SET"/>
    <property type="match status" value="1"/>
</dbReference>
<gene>
    <name evidence="2" type="ORF">K469DRAFT_564993</name>
</gene>
<dbReference type="SMART" id="SM00317">
    <property type="entry name" value="SET"/>
    <property type="match status" value="1"/>
</dbReference>
<protein>
    <submittedName>
        <fullName evidence="2">SET domain-containing protein</fullName>
    </submittedName>
</protein>
<reference evidence="2" key="1">
    <citation type="journal article" date="2020" name="Stud. Mycol.">
        <title>101 Dothideomycetes genomes: a test case for predicting lifestyles and emergence of pathogens.</title>
        <authorList>
            <person name="Haridas S."/>
            <person name="Albert R."/>
            <person name="Binder M."/>
            <person name="Bloem J."/>
            <person name="Labutti K."/>
            <person name="Salamov A."/>
            <person name="Andreopoulos B."/>
            <person name="Baker S."/>
            <person name="Barry K."/>
            <person name="Bills G."/>
            <person name="Bluhm B."/>
            <person name="Cannon C."/>
            <person name="Castanera R."/>
            <person name="Culley D."/>
            <person name="Daum C."/>
            <person name="Ezra D."/>
            <person name="Gonzalez J."/>
            <person name="Henrissat B."/>
            <person name="Kuo A."/>
            <person name="Liang C."/>
            <person name="Lipzen A."/>
            <person name="Lutzoni F."/>
            <person name="Magnuson J."/>
            <person name="Mondo S."/>
            <person name="Nolan M."/>
            <person name="Ohm R."/>
            <person name="Pangilinan J."/>
            <person name="Park H.-J."/>
            <person name="Ramirez L."/>
            <person name="Alfaro M."/>
            <person name="Sun H."/>
            <person name="Tritt A."/>
            <person name="Yoshinaga Y."/>
            <person name="Zwiers L.-H."/>
            <person name="Turgeon B."/>
            <person name="Goodwin S."/>
            <person name="Spatafora J."/>
            <person name="Crous P."/>
            <person name="Grigoriev I."/>
        </authorList>
    </citation>
    <scope>NUCLEOTIDE SEQUENCE</scope>
    <source>
        <strain evidence="2">CBS 207.26</strain>
    </source>
</reference>
<evidence type="ECO:0000313" key="2">
    <source>
        <dbReference type="EMBL" id="KAF2188785.1"/>
    </source>
</evidence>
<dbReference type="EMBL" id="ML994622">
    <property type="protein sequence ID" value="KAF2188785.1"/>
    <property type="molecule type" value="Genomic_DNA"/>
</dbReference>
<proteinExistence type="predicted"/>
<dbReference type="InterPro" id="IPR001214">
    <property type="entry name" value="SET_dom"/>
</dbReference>
<dbReference type="AlphaFoldDB" id="A0A6A6ECL7"/>
<keyword evidence="3" id="KW-1185">Reference proteome</keyword>
<feature type="domain" description="SET" evidence="1">
    <location>
        <begin position="321"/>
        <end position="440"/>
    </location>
</feature>
<sequence>MAPYPVAKKCHSARPNKNGSSKEWVQYIRDFDQNHKLLANQEFKHVASFRLAAAVLSTKATERCILLLKSWRAQASLIDPFRTTSNDWVIRAAMFAKRAEELEAHHELNNLLSRLADFYFASEIDSAKAGSTRNDSSHINAVLNQLKWANNESARTTLQNRLKIGRKLRSICKKFGTGLLCLVPFSSDAPYHISATVCLKMKDVEIREFQDLVSGYEEFMRLLCEFGTSLLNILVEHREIEFEYERREICSLDQFTEDELLSLLKPVPYLKTNFYNSAYDWPKPDNWQWSWPTDPTWVPSEHPCDLCGTTQCDCISSLPTNRYRICYYDRKGRGIQAYASSRGGLVFNKNEYIGELTGELVPPATYDSPMTLDFRRPDLPEEPVVCQVYCGDKGNWIRLVNHSCNPCARFVFKVVSGKARVMLQASREIYDGMEVTAKYGSDRLKGDNCLCEVCEAKRVTVPKTTIPG</sequence>
<dbReference type="InterPro" id="IPR046341">
    <property type="entry name" value="SET_dom_sf"/>
</dbReference>
<dbReference type="OrthoDB" id="308383at2759"/>
<organism evidence="2 3">
    <name type="scientific">Zopfia rhizophila CBS 207.26</name>
    <dbReference type="NCBI Taxonomy" id="1314779"/>
    <lineage>
        <taxon>Eukaryota</taxon>
        <taxon>Fungi</taxon>
        <taxon>Dikarya</taxon>
        <taxon>Ascomycota</taxon>
        <taxon>Pezizomycotina</taxon>
        <taxon>Dothideomycetes</taxon>
        <taxon>Dothideomycetes incertae sedis</taxon>
        <taxon>Zopfiaceae</taxon>
        <taxon>Zopfia</taxon>
    </lineage>
</organism>
<accession>A0A6A6ECL7</accession>